<dbReference type="GO" id="GO:0038023">
    <property type="term" value="F:signaling receptor activity"/>
    <property type="evidence" value="ECO:0007669"/>
    <property type="project" value="TreeGrafter"/>
</dbReference>
<keyword evidence="6" id="KW-1185">Reference proteome</keyword>
<evidence type="ECO:0000259" key="4">
    <source>
        <dbReference type="Pfam" id="PF03024"/>
    </source>
</evidence>
<dbReference type="Pfam" id="PF03024">
    <property type="entry name" value="Folate_rec"/>
    <property type="match status" value="1"/>
</dbReference>
<dbReference type="GO" id="GO:0009897">
    <property type="term" value="C:external side of plasma membrane"/>
    <property type="evidence" value="ECO:0007669"/>
    <property type="project" value="TreeGrafter"/>
</dbReference>
<comment type="similarity">
    <text evidence="1">Belongs to the folate receptor family.</text>
</comment>
<dbReference type="EMBL" id="MTYJ01000022">
    <property type="protein sequence ID" value="OQV21560.1"/>
    <property type="molecule type" value="Genomic_DNA"/>
</dbReference>
<accession>A0A1W0X2G5</accession>
<comment type="caution">
    <text evidence="5">The sequence shown here is derived from an EMBL/GenBank/DDBJ whole genome shotgun (WGS) entry which is preliminary data.</text>
</comment>
<feature type="domain" description="Folate receptor-like" evidence="4">
    <location>
        <begin position="7"/>
        <end position="165"/>
    </location>
</feature>
<proteinExistence type="inferred from homology"/>
<dbReference type="InterPro" id="IPR004269">
    <property type="entry name" value="Folate_rcpt"/>
</dbReference>
<dbReference type="PANTHER" id="PTHR10517">
    <property type="entry name" value="FOLATE RECEPTOR"/>
    <property type="match status" value="1"/>
</dbReference>
<dbReference type="InterPro" id="IPR018143">
    <property type="entry name" value="Folate_rcpt-like"/>
</dbReference>
<name>A0A1W0X2G5_HYPEX</name>
<evidence type="ECO:0000256" key="2">
    <source>
        <dbReference type="ARBA" id="ARBA00022729"/>
    </source>
</evidence>
<evidence type="ECO:0000256" key="1">
    <source>
        <dbReference type="ARBA" id="ARBA00007932"/>
    </source>
</evidence>
<evidence type="ECO:0000313" key="6">
    <source>
        <dbReference type="Proteomes" id="UP000192578"/>
    </source>
</evidence>
<evidence type="ECO:0000313" key="5">
    <source>
        <dbReference type="EMBL" id="OQV21560.1"/>
    </source>
</evidence>
<dbReference type="OrthoDB" id="567542at2759"/>
<keyword evidence="2" id="KW-0732">Signal</keyword>
<organism evidence="5 6">
    <name type="scientific">Hypsibius exemplaris</name>
    <name type="common">Freshwater tardigrade</name>
    <dbReference type="NCBI Taxonomy" id="2072580"/>
    <lineage>
        <taxon>Eukaryota</taxon>
        <taxon>Metazoa</taxon>
        <taxon>Ecdysozoa</taxon>
        <taxon>Tardigrada</taxon>
        <taxon>Eutardigrada</taxon>
        <taxon>Parachela</taxon>
        <taxon>Hypsibioidea</taxon>
        <taxon>Hypsibiidae</taxon>
        <taxon>Hypsibius</taxon>
    </lineage>
</organism>
<dbReference type="Proteomes" id="UP000192578">
    <property type="component" value="Unassembled WGS sequence"/>
</dbReference>
<keyword evidence="3" id="KW-1015">Disulfide bond</keyword>
<evidence type="ECO:0000256" key="3">
    <source>
        <dbReference type="ARBA" id="ARBA00023157"/>
    </source>
</evidence>
<keyword evidence="5" id="KW-0675">Receptor</keyword>
<reference evidence="6" key="1">
    <citation type="submission" date="2017-01" db="EMBL/GenBank/DDBJ databases">
        <title>Comparative genomics of anhydrobiosis in the tardigrade Hypsibius dujardini.</title>
        <authorList>
            <person name="Yoshida Y."/>
            <person name="Koutsovoulos G."/>
            <person name="Laetsch D."/>
            <person name="Stevens L."/>
            <person name="Kumar S."/>
            <person name="Horikawa D."/>
            <person name="Ishino K."/>
            <person name="Komine S."/>
            <person name="Tomita M."/>
            <person name="Blaxter M."/>
            <person name="Arakawa K."/>
        </authorList>
    </citation>
    <scope>NUCLEOTIDE SEQUENCE [LARGE SCALE GENOMIC DNA]</scope>
    <source>
        <strain evidence="6">Z151</strain>
    </source>
</reference>
<dbReference type="AlphaFoldDB" id="A0A1W0X2G5"/>
<protein>
    <submittedName>
        <fullName evidence="5">Folate receptor gamma</fullName>
    </submittedName>
</protein>
<dbReference type="PANTHER" id="PTHR10517:SF14">
    <property type="entry name" value="FOLATE RECEPTOR 1-RELATED"/>
    <property type="match status" value="1"/>
</dbReference>
<gene>
    <name evidence="5" type="ORF">BV898_04462</name>
</gene>
<sequence length="209" mass="24027">MKVDLSNTSCSAWASRSCCTRDTAKHISRNASDGTWLNFDWDHCGDKLPLSPKCRKHFVDDLCFYECSPNTGPWIISDLRTIRKERFFSVPLCRSECDAWFEDCQGDFTCTDNWAKNFVWTQGKNSCPNGSQCRTFKDIFGTSKRFCETVFDGSFKYADDTQPCMKLSFDGVNGNPNEAVEKQEIRNRAYLDAYTGGVRRWIQLELPYS</sequence>